<dbReference type="Proteomes" id="UP000225706">
    <property type="component" value="Unassembled WGS sequence"/>
</dbReference>
<gene>
    <name evidence="2" type="ORF">AWC38_SpisGene19855</name>
</gene>
<name>A0A2B4RI03_STYPI</name>
<reference evidence="3" key="1">
    <citation type="journal article" date="2017" name="bioRxiv">
        <title>Comparative analysis of the genomes of Stylophora pistillata and Acropora digitifera provides evidence for extensive differences between species of corals.</title>
        <authorList>
            <person name="Voolstra C.R."/>
            <person name="Li Y."/>
            <person name="Liew Y.J."/>
            <person name="Baumgarten S."/>
            <person name="Zoccola D."/>
            <person name="Flot J.-F."/>
            <person name="Tambutte S."/>
            <person name="Allemand D."/>
            <person name="Aranda M."/>
        </authorList>
    </citation>
    <scope>NUCLEOTIDE SEQUENCE [LARGE SCALE GENOMIC DNA]</scope>
</reference>
<dbReference type="AlphaFoldDB" id="A0A2B4RI03"/>
<feature type="signal peptide" evidence="1">
    <location>
        <begin position="1"/>
        <end position="21"/>
    </location>
</feature>
<comment type="caution">
    <text evidence="2">The sequence shown here is derived from an EMBL/GenBank/DDBJ whole genome shotgun (WGS) entry which is preliminary data.</text>
</comment>
<organism evidence="2 3">
    <name type="scientific">Stylophora pistillata</name>
    <name type="common">Smooth cauliflower coral</name>
    <dbReference type="NCBI Taxonomy" id="50429"/>
    <lineage>
        <taxon>Eukaryota</taxon>
        <taxon>Metazoa</taxon>
        <taxon>Cnidaria</taxon>
        <taxon>Anthozoa</taxon>
        <taxon>Hexacorallia</taxon>
        <taxon>Scleractinia</taxon>
        <taxon>Astrocoeniina</taxon>
        <taxon>Pocilloporidae</taxon>
        <taxon>Stylophora</taxon>
    </lineage>
</organism>
<keyword evidence="3" id="KW-1185">Reference proteome</keyword>
<dbReference type="EMBL" id="LSMT01000598">
    <property type="protein sequence ID" value="PFX15895.1"/>
    <property type="molecule type" value="Genomic_DNA"/>
</dbReference>
<keyword evidence="1" id="KW-0732">Signal</keyword>
<evidence type="ECO:0000313" key="2">
    <source>
        <dbReference type="EMBL" id="PFX15895.1"/>
    </source>
</evidence>
<evidence type="ECO:0000256" key="1">
    <source>
        <dbReference type="SAM" id="SignalP"/>
    </source>
</evidence>
<dbReference type="OrthoDB" id="5984259at2759"/>
<proteinExistence type="predicted"/>
<accession>A0A2B4RI03</accession>
<evidence type="ECO:0000313" key="3">
    <source>
        <dbReference type="Proteomes" id="UP000225706"/>
    </source>
</evidence>
<sequence>MMIHFGICLIFSLLALVPTGGKNVRRLERLTRWFTINVSSVHYYRLMMNTTKTGPKPPPVLSLTDDDHVENLGILPLLKLRLGNIVVVDGGRSNLEKDYGKSLLIALNIAADIRDNFVERIPGSKPSDYKFKVHYYDKNVNSDGKTKVGEGEILYIVPRHPDKAVKTTPYVTWEEALRDMDEDLEAGLWGAGPELSSEEANRLTFCCCECCHGNTCRSLSEALCGVFPQHSTNHQFFTPTMFAAYHREGYRASMEARVAEFVSNRQQPSALGTIFV</sequence>
<feature type="chain" id="PRO_5012518673" evidence="1">
    <location>
        <begin position="22"/>
        <end position="276"/>
    </location>
</feature>
<protein>
    <submittedName>
        <fullName evidence="2">Uncharacterized protein</fullName>
    </submittedName>
</protein>